<sequence>MRQSVLPPTKRPRPPVDSFLHPAGQAARSDAAYPPRRKTIQALQPRRADKLGTSSFASHAGSVPKLGTLRGSPVASQLATTKLQTNGRTPALDSGSTRPRRTPPPPPHARAGNNARNRARRPTPRLLFTRLRAFPFHHHAASRSRILANSTARPHPPTGREAAGFDAARIHSQTRPARRPPLSENPLLGPSSATLQKLGALVWDKVVHEHQGWRLLTCIWLHAGVLHLLANMISLVLIGIRLEQQFGYLRIGVIYIVSGVGGSVVSSLFIQNNISVGASGALFGLLGAMLSELFTNWTIYSNKAAALVTLLVVIAINLAIGILPHVDNFAHIGGFLTGFLLGFIFLMRPHYGWMQRYVLPSDVKYASKKYLTYQWVLLAVASVLVVIGFAVGMGMLFKGVNANDHCTWCHYLTCVPTSRWSCGK</sequence>
<evidence type="ECO:0000313" key="13">
    <source>
        <dbReference type="EMBL" id="TVU31961.1"/>
    </source>
</evidence>
<keyword evidence="7 10" id="KW-0720">Serine protease</keyword>
<feature type="domain" description="Peptidase S54 rhomboid" evidence="12">
    <location>
        <begin position="210"/>
        <end position="347"/>
    </location>
</feature>
<dbReference type="GO" id="GO:0006508">
    <property type="term" value="P:proteolysis"/>
    <property type="evidence" value="ECO:0007669"/>
    <property type="project" value="UniProtKB-KW"/>
</dbReference>
<comment type="caution">
    <text evidence="13">The sequence shown here is derived from an EMBL/GenBank/DDBJ whole genome shotgun (WGS) entry which is preliminary data.</text>
</comment>
<keyword evidence="6 10" id="KW-0378">Hydrolase</keyword>
<evidence type="ECO:0000256" key="3">
    <source>
        <dbReference type="ARBA" id="ARBA00009045"/>
    </source>
</evidence>
<dbReference type="GO" id="GO:0005737">
    <property type="term" value="C:cytoplasm"/>
    <property type="evidence" value="ECO:0007669"/>
    <property type="project" value="UniProtKB-ARBA"/>
</dbReference>
<feature type="non-terminal residue" evidence="13">
    <location>
        <position position="1"/>
    </location>
</feature>
<evidence type="ECO:0000256" key="4">
    <source>
        <dbReference type="ARBA" id="ARBA00022670"/>
    </source>
</evidence>
<feature type="region of interest" description="Disordered" evidence="11">
    <location>
        <begin position="1"/>
        <end position="122"/>
    </location>
</feature>
<reference evidence="13 14" key="1">
    <citation type="journal article" date="2019" name="Sci. Rep.">
        <title>A high-quality genome of Eragrostis curvula grass provides insights into Poaceae evolution and supports new strategies to enhance forage quality.</title>
        <authorList>
            <person name="Carballo J."/>
            <person name="Santos B.A.C.M."/>
            <person name="Zappacosta D."/>
            <person name="Garbus I."/>
            <person name="Selva J.P."/>
            <person name="Gallo C.A."/>
            <person name="Diaz A."/>
            <person name="Albertini E."/>
            <person name="Caccamo M."/>
            <person name="Echenique V."/>
        </authorList>
    </citation>
    <scope>NUCLEOTIDE SEQUENCE [LARGE SCALE GENOMIC DNA]</scope>
    <source>
        <strain evidence="14">cv. Victoria</strain>
        <tissue evidence="13">Leaf</tissue>
    </source>
</reference>
<gene>
    <name evidence="13" type="ORF">EJB05_23675</name>
</gene>
<evidence type="ECO:0000259" key="12">
    <source>
        <dbReference type="Pfam" id="PF01694"/>
    </source>
</evidence>
<dbReference type="FunFam" id="1.20.1540.10:FF:000019">
    <property type="entry name" value="RHOMBOID-like protein"/>
    <property type="match status" value="1"/>
</dbReference>
<evidence type="ECO:0000313" key="14">
    <source>
        <dbReference type="Proteomes" id="UP000324897"/>
    </source>
</evidence>
<keyword evidence="8 10" id="KW-1133">Transmembrane helix</keyword>
<feature type="transmembrane region" description="Helical" evidence="10">
    <location>
        <begin position="252"/>
        <end position="270"/>
    </location>
</feature>
<comment type="similarity">
    <text evidence="3 10">Belongs to the peptidase S54 family.</text>
</comment>
<feature type="transmembrane region" description="Helical" evidence="10">
    <location>
        <begin position="276"/>
        <end position="297"/>
    </location>
</feature>
<keyword evidence="4 10" id="KW-0645">Protease</keyword>
<evidence type="ECO:0000256" key="2">
    <source>
        <dbReference type="ARBA" id="ARBA00004141"/>
    </source>
</evidence>
<keyword evidence="14" id="KW-1185">Reference proteome</keyword>
<name>A0A5J9V916_9POAL</name>
<evidence type="ECO:0000256" key="11">
    <source>
        <dbReference type="SAM" id="MobiDB-lite"/>
    </source>
</evidence>
<dbReference type="InterPro" id="IPR022764">
    <property type="entry name" value="Peptidase_S54_rhomboid_dom"/>
</dbReference>
<proteinExistence type="inferred from homology"/>
<evidence type="ECO:0000256" key="9">
    <source>
        <dbReference type="ARBA" id="ARBA00023136"/>
    </source>
</evidence>
<dbReference type="PANTHER" id="PTHR22936:SF69">
    <property type="entry name" value="RHOMBOID-LIKE PROTEIN"/>
    <property type="match status" value="1"/>
</dbReference>
<feature type="transmembrane region" description="Helical" evidence="10">
    <location>
        <begin position="219"/>
        <end position="240"/>
    </location>
</feature>
<comment type="caution">
    <text evidence="10">Lacks conserved residue(s) required for the propagation of feature annotation.</text>
</comment>
<evidence type="ECO:0000256" key="6">
    <source>
        <dbReference type="ARBA" id="ARBA00022801"/>
    </source>
</evidence>
<evidence type="ECO:0000256" key="5">
    <source>
        <dbReference type="ARBA" id="ARBA00022692"/>
    </source>
</evidence>
<feature type="transmembrane region" description="Helical" evidence="10">
    <location>
        <begin position="375"/>
        <end position="397"/>
    </location>
</feature>
<evidence type="ECO:0000256" key="7">
    <source>
        <dbReference type="ARBA" id="ARBA00022825"/>
    </source>
</evidence>
<dbReference type="PANTHER" id="PTHR22936">
    <property type="entry name" value="RHOMBOID-RELATED"/>
    <property type="match status" value="1"/>
</dbReference>
<dbReference type="Proteomes" id="UP000324897">
    <property type="component" value="Chromosome 1"/>
</dbReference>
<dbReference type="GO" id="GO:0012505">
    <property type="term" value="C:endomembrane system"/>
    <property type="evidence" value="ECO:0007669"/>
    <property type="project" value="UniProtKB-ARBA"/>
</dbReference>
<comment type="function">
    <text evidence="10">Serine protease involved in intramembrane proteolysis.</text>
</comment>
<organism evidence="13 14">
    <name type="scientific">Eragrostis curvula</name>
    <name type="common">weeping love grass</name>
    <dbReference type="NCBI Taxonomy" id="38414"/>
    <lineage>
        <taxon>Eukaryota</taxon>
        <taxon>Viridiplantae</taxon>
        <taxon>Streptophyta</taxon>
        <taxon>Embryophyta</taxon>
        <taxon>Tracheophyta</taxon>
        <taxon>Spermatophyta</taxon>
        <taxon>Magnoliopsida</taxon>
        <taxon>Liliopsida</taxon>
        <taxon>Poales</taxon>
        <taxon>Poaceae</taxon>
        <taxon>PACMAD clade</taxon>
        <taxon>Chloridoideae</taxon>
        <taxon>Eragrostideae</taxon>
        <taxon>Eragrostidinae</taxon>
        <taxon>Eragrostis</taxon>
    </lineage>
</organism>
<protein>
    <recommendedName>
        <fullName evidence="10">RHOMBOID-like protein</fullName>
        <ecNumber evidence="10">3.4.21.105</ecNumber>
    </recommendedName>
</protein>
<evidence type="ECO:0000256" key="8">
    <source>
        <dbReference type="ARBA" id="ARBA00022989"/>
    </source>
</evidence>
<dbReference type="AlphaFoldDB" id="A0A5J9V916"/>
<feature type="transmembrane region" description="Helical" evidence="10">
    <location>
        <begin position="329"/>
        <end position="347"/>
    </location>
</feature>
<feature type="transmembrane region" description="Helical" evidence="10">
    <location>
        <begin position="304"/>
        <end position="323"/>
    </location>
</feature>
<dbReference type="SUPFAM" id="SSF144091">
    <property type="entry name" value="Rhomboid-like"/>
    <property type="match status" value="1"/>
</dbReference>
<evidence type="ECO:0000256" key="1">
    <source>
        <dbReference type="ARBA" id="ARBA00000156"/>
    </source>
</evidence>
<dbReference type="InterPro" id="IPR035952">
    <property type="entry name" value="Rhomboid-like_sf"/>
</dbReference>
<dbReference type="EMBL" id="RWGY01000011">
    <property type="protein sequence ID" value="TVU31961.1"/>
    <property type="molecule type" value="Genomic_DNA"/>
</dbReference>
<dbReference type="OrthoDB" id="418595at2759"/>
<comment type="catalytic activity">
    <reaction evidence="1 10">
        <text>Cleaves type-1 transmembrane domains using a catalytic dyad composed of serine and histidine that are contributed by different transmembrane domains.</text>
        <dbReference type="EC" id="3.4.21.105"/>
    </reaction>
</comment>
<accession>A0A5J9V916</accession>
<dbReference type="InterPro" id="IPR002610">
    <property type="entry name" value="Peptidase_S54_rhomboid-like"/>
</dbReference>
<evidence type="ECO:0000256" key="10">
    <source>
        <dbReference type="RuleBase" id="RU362115"/>
    </source>
</evidence>
<comment type="subcellular location">
    <subcellularLocation>
        <location evidence="2 10">Membrane</location>
        <topology evidence="2 10">Multi-pass membrane protein</topology>
    </subcellularLocation>
</comment>
<dbReference type="Gene3D" id="1.20.1540.10">
    <property type="entry name" value="Rhomboid-like"/>
    <property type="match status" value="1"/>
</dbReference>
<feature type="compositionally biased region" description="Polar residues" evidence="11">
    <location>
        <begin position="74"/>
        <end position="88"/>
    </location>
</feature>
<dbReference type="Pfam" id="PF01694">
    <property type="entry name" value="Rhomboid"/>
    <property type="match status" value="1"/>
</dbReference>
<keyword evidence="9 10" id="KW-0472">Membrane</keyword>
<dbReference type="Gramene" id="TVU31961">
    <property type="protein sequence ID" value="TVU31961"/>
    <property type="gene ID" value="EJB05_23675"/>
</dbReference>
<dbReference type="GO" id="GO:0016020">
    <property type="term" value="C:membrane"/>
    <property type="evidence" value="ECO:0007669"/>
    <property type="project" value="UniProtKB-SubCell"/>
</dbReference>
<dbReference type="GO" id="GO:0004252">
    <property type="term" value="F:serine-type endopeptidase activity"/>
    <property type="evidence" value="ECO:0007669"/>
    <property type="project" value="InterPro"/>
</dbReference>
<dbReference type="EC" id="3.4.21.105" evidence="10"/>
<keyword evidence="5 10" id="KW-0812">Transmembrane</keyword>